<evidence type="ECO:0000313" key="12">
    <source>
        <dbReference type="Proteomes" id="UP000242146"/>
    </source>
</evidence>
<dbReference type="GO" id="GO:0042796">
    <property type="term" value="P:snRNA transcription by RNA polymerase III"/>
    <property type="evidence" value="ECO:0007669"/>
    <property type="project" value="TreeGrafter"/>
</dbReference>
<dbReference type="GO" id="GO:0019185">
    <property type="term" value="C:snRNA-activating protein complex"/>
    <property type="evidence" value="ECO:0007669"/>
    <property type="project" value="TreeGrafter"/>
</dbReference>
<evidence type="ECO:0000259" key="7">
    <source>
        <dbReference type="PROSITE" id="PS50090"/>
    </source>
</evidence>
<dbReference type="InterPro" id="IPR017930">
    <property type="entry name" value="Myb_dom"/>
</dbReference>
<keyword evidence="5" id="KW-0863">Zinc-finger</keyword>
<dbReference type="PROSITE" id="PS50157">
    <property type="entry name" value="ZINC_FINGER_C2H2_2"/>
    <property type="match status" value="2"/>
</dbReference>
<feature type="region of interest" description="Disordered" evidence="6">
    <location>
        <begin position="386"/>
        <end position="444"/>
    </location>
</feature>
<feature type="compositionally biased region" description="Basic residues" evidence="6">
    <location>
        <begin position="393"/>
        <end position="402"/>
    </location>
</feature>
<feature type="compositionally biased region" description="Polar residues" evidence="6">
    <location>
        <begin position="669"/>
        <end position="693"/>
    </location>
</feature>
<reference evidence="11 12" key="1">
    <citation type="submission" date="2016-07" db="EMBL/GenBank/DDBJ databases">
        <title>Pervasive Adenine N6-methylation of Active Genes in Fungi.</title>
        <authorList>
            <consortium name="DOE Joint Genome Institute"/>
            <person name="Mondo S.J."/>
            <person name="Dannebaum R.O."/>
            <person name="Kuo R.C."/>
            <person name="Labutti K."/>
            <person name="Haridas S."/>
            <person name="Kuo A."/>
            <person name="Salamov A."/>
            <person name="Ahrendt S.R."/>
            <person name="Lipzen A."/>
            <person name="Sullivan W."/>
            <person name="Andreopoulos W.B."/>
            <person name="Clum A."/>
            <person name="Lindquist E."/>
            <person name="Daum C."/>
            <person name="Ramamoorthy G.K."/>
            <person name="Gryganskyi A."/>
            <person name="Culley D."/>
            <person name="Magnuson J.K."/>
            <person name="James T.Y."/>
            <person name="O'Malley M.A."/>
            <person name="Stajich J.E."/>
            <person name="Spatafora J.W."/>
            <person name="Visel A."/>
            <person name="Grigoriev I.V."/>
        </authorList>
    </citation>
    <scope>NUCLEOTIDE SEQUENCE [LARGE SCALE GENOMIC DNA]</scope>
    <source>
        <strain evidence="11 12">NRRL 3301</strain>
    </source>
</reference>
<feature type="region of interest" description="Disordered" evidence="6">
    <location>
        <begin position="65"/>
        <end position="98"/>
    </location>
</feature>
<evidence type="ECO:0000256" key="1">
    <source>
        <dbReference type="ARBA" id="ARBA00023015"/>
    </source>
</evidence>
<evidence type="ECO:0000259" key="9">
    <source>
        <dbReference type="PROSITE" id="PS51293"/>
    </source>
</evidence>
<dbReference type="STRING" id="101127.A0A1X2GS31"/>
<dbReference type="GO" id="GO:0008270">
    <property type="term" value="F:zinc ion binding"/>
    <property type="evidence" value="ECO:0007669"/>
    <property type="project" value="UniProtKB-KW"/>
</dbReference>
<dbReference type="Pfam" id="PF00249">
    <property type="entry name" value="Myb_DNA-binding"/>
    <property type="match status" value="1"/>
</dbReference>
<name>A0A1X2GS31_9FUNG</name>
<feature type="domain" description="HTH myb-type" evidence="10">
    <location>
        <begin position="340"/>
        <end position="389"/>
    </location>
</feature>
<feature type="region of interest" description="Disordered" evidence="6">
    <location>
        <begin position="160"/>
        <end position="227"/>
    </location>
</feature>
<feature type="domain" description="SANT" evidence="9">
    <location>
        <begin position="287"/>
        <end position="335"/>
    </location>
</feature>
<comment type="caution">
    <text evidence="11">The sequence shown here is derived from an EMBL/GenBank/DDBJ whole genome shotgun (WGS) entry which is preliminary data.</text>
</comment>
<feature type="compositionally biased region" description="Low complexity" evidence="6">
    <location>
        <begin position="188"/>
        <end position="212"/>
    </location>
</feature>
<dbReference type="CDD" id="cd00167">
    <property type="entry name" value="SANT"/>
    <property type="match status" value="2"/>
</dbReference>
<dbReference type="Pfam" id="PF13921">
    <property type="entry name" value="Myb_DNA-bind_6"/>
    <property type="match status" value="1"/>
</dbReference>
<protein>
    <submittedName>
        <fullName evidence="11">Uncharacterized protein</fullName>
    </submittedName>
</protein>
<feature type="domain" description="C2H2-type" evidence="8">
    <location>
        <begin position="634"/>
        <end position="664"/>
    </location>
</feature>
<evidence type="ECO:0000256" key="2">
    <source>
        <dbReference type="ARBA" id="ARBA00023125"/>
    </source>
</evidence>
<feature type="region of interest" description="Disordered" evidence="6">
    <location>
        <begin position="1"/>
        <end position="23"/>
    </location>
</feature>
<dbReference type="SUPFAM" id="SSF57667">
    <property type="entry name" value="beta-beta-alpha zinc fingers"/>
    <property type="match status" value="1"/>
</dbReference>
<dbReference type="PROSITE" id="PS00028">
    <property type="entry name" value="ZINC_FINGER_C2H2_1"/>
    <property type="match status" value="2"/>
</dbReference>
<dbReference type="InterPro" id="IPR051575">
    <property type="entry name" value="Myb-like_DNA-bd"/>
</dbReference>
<dbReference type="SUPFAM" id="SSF46689">
    <property type="entry name" value="Homeodomain-like"/>
    <property type="match status" value="2"/>
</dbReference>
<dbReference type="PROSITE" id="PS51294">
    <property type="entry name" value="HTH_MYB"/>
    <property type="match status" value="3"/>
</dbReference>
<feature type="domain" description="Myb-like" evidence="7">
    <location>
        <begin position="284"/>
        <end position="334"/>
    </location>
</feature>
<dbReference type="SMART" id="SM00717">
    <property type="entry name" value="SANT"/>
    <property type="match status" value="3"/>
</dbReference>
<evidence type="ECO:0000256" key="5">
    <source>
        <dbReference type="PROSITE-ProRule" id="PRU00042"/>
    </source>
</evidence>
<dbReference type="AlphaFoldDB" id="A0A1X2GS31"/>
<dbReference type="InterPro" id="IPR013087">
    <property type="entry name" value="Znf_C2H2_type"/>
</dbReference>
<dbReference type="InterPro" id="IPR036236">
    <property type="entry name" value="Znf_C2H2_sf"/>
</dbReference>
<dbReference type="InterPro" id="IPR009057">
    <property type="entry name" value="Homeodomain-like_sf"/>
</dbReference>
<feature type="region of interest" description="Disordered" evidence="6">
    <location>
        <begin position="551"/>
        <end position="629"/>
    </location>
</feature>
<dbReference type="GO" id="GO:0042795">
    <property type="term" value="P:snRNA transcription by RNA polymerase II"/>
    <property type="evidence" value="ECO:0007669"/>
    <property type="project" value="TreeGrafter"/>
</dbReference>
<keyword evidence="1" id="KW-0805">Transcription regulation</keyword>
<evidence type="ECO:0000256" key="4">
    <source>
        <dbReference type="ARBA" id="ARBA00023242"/>
    </source>
</evidence>
<proteinExistence type="predicted"/>
<dbReference type="OrthoDB" id="2143914at2759"/>
<feature type="compositionally biased region" description="Pro residues" evidence="6">
    <location>
        <begin position="585"/>
        <end position="598"/>
    </location>
</feature>
<dbReference type="PANTHER" id="PTHR46621">
    <property type="entry name" value="SNRNA-ACTIVATING PROTEIN COMPLEX SUBUNIT 4"/>
    <property type="match status" value="1"/>
</dbReference>
<dbReference type="PROSITE" id="PS51293">
    <property type="entry name" value="SANT"/>
    <property type="match status" value="1"/>
</dbReference>
<dbReference type="SMART" id="SM00355">
    <property type="entry name" value="ZnF_C2H2"/>
    <property type="match status" value="3"/>
</dbReference>
<dbReference type="Gene3D" id="1.10.10.60">
    <property type="entry name" value="Homeodomain-like"/>
    <property type="match status" value="3"/>
</dbReference>
<dbReference type="InterPro" id="IPR017884">
    <property type="entry name" value="SANT_dom"/>
</dbReference>
<evidence type="ECO:0000259" key="10">
    <source>
        <dbReference type="PROSITE" id="PS51294"/>
    </source>
</evidence>
<feature type="domain" description="HTH myb-type" evidence="10">
    <location>
        <begin position="235"/>
        <end position="279"/>
    </location>
</feature>
<dbReference type="Gene3D" id="3.30.160.60">
    <property type="entry name" value="Classic Zinc Finger"/>
    <property type="match status" value="1"/>
</dbReference>
<accession>A0A1X2GS31</accession>
<keyword evidence="2" id="KW-0238">DNA-binding</keyword>
<dbReference type="InterPro" id="IPR001005">
    <property type="entry name" value="SANT/Myb"/>
</dbReference>
<feature type="compositionally biased region" description="Polar residues" evidence="6">
    <location>
        <begin position="79"/>
        <end position="98"/>
    </location>
</feature>
<dbReference type="GO" id="GO:0001006">
    <property type="term" value="F:RNA polymerase III type 3 promoter sequence-specific DNA binding"/>
    <property type="evidence" value="ECO:0007669"/>
    <property type="project" value="TreeGrafter"/>
</dbReference>
<evidence type="ECO:0000259" key="8">
    <source>
        <dbReference type="PROSITE" id="PS50157"/>
    </source>
</evidence>
<feature type="domain" description="Myb-like" evidence="7">
    <location>
        <begin position="335"/>
        <end position="385"/>
    </location>
</feature>
<evidence type="ECO:0000256" key="3">
    <source>
        <dbReference type="ARBA" id="ARBA00023163"/>
    </source>
</evidence>
<organism evidence="11 12">
    <name type="scientific">Hesseltinella vesiculosa</name>
    <dbReference type="NCBI Taxonomy" id="101127"/>
    <lineage>
        <taxon>Eukaryota</taxon>
        <taxon>Fungi</taxon>
        <taxon>Fungi incertae sedis</taxon>
        <taxon>Mucoromycota</taxon>
        <taxon>Mucoromycotina</taxon>
        <taxon>Mucoromycetes</taxon>
        <taxon>Mucorales</taxon>
        <taxon>Cunninghamellaceae</taxon>
        <taxon>Hesseltinella</taxon>
    </lineage>
</organism>
<feature type="region of interest" description="Disordered" evidence="6">
    <location>
        <begin position="650"/>
        <end position="693"/>
    </location>
</feature>
<keyword evidence="5" id="KW-0862">Zinc</keyword>
<keyword evidence="12" id="KW-1185">Reference proteome</keyword>
<gene>
    <name evidence="11" type="ORF">DM01DRAFT_1342778</name>
</gene>
<evidence type="ECO:0000313" key="11">
    <source>
        <dbReference type="EMBL" id="ORX60273.1"/>
    </source>
</evidence>
<dbReference type="GO" id="GO:0000978">
    <property type="term" value="F:RNA polymerase II cis-regulatory region sequence-specific DNA binding"/>
    <property type="evidence" value="ECO:0007669"/>
    <property type="project" value="TreeGrafter"/>
</dbReference>
<dbReference type="PANTHER" id="PTHR46621:SF1">
    <property type="entry name" value="SNRNA-ACTIVATING PROTEIN COMPLEX SUBUNIT 4"/>
    <property type="match status" value="1"/>
</dbReference>
<evidence type="ECO:0000256" key="6">
    <source>
        <dbReference type="SAM" id="MobiDB-lite"/>
    </source>
</evidence>
<dbReference type="EMBL" id="MCGT01000004">
    <property type="protein sequence ID" value="ORX60273.1"/>
    <property type="molecule type" value="Genomic_DNA"/>
</dbReference>
<feature type="compositionally biased region" description="Low complexity" evidence="6">
    <location>
        <begin position="571"/>
        <end position="584"/>
    </location>
</feature>
<dbReference type="Proteomes" id="UP000242146">
    <property type="component" value="Unassembled WGS sequence"/>
</dbReference>
<keyword evidence="3" id="KW-0804">Transcription</keyword>
<feature type="domain" description="Myb-like" evidence="7">
    <location>
        <begin position="235"/>
        <end position="283"/>
    </location>
</feature>
<feature type="domain" description="C2H2-type" evidence="8">
    <location>
        <begin position="487"/>
        <end position="516"/>
    </location>
</feature>
<keyword evidence="5" id="KW-0479">Metal-binding</keyword>
<sequence>MFEHLFGFGPHPTSPPTSQSLNSLKQLQPYTDPTGAFDYNAAIAQVDVAQLPNLAFLTNQSDLPSQLHLQEPDPFASIHNDTSAASLHDPPTSQSDLHSTLHVSTSRSLDHSSFASFSSLDNAHAITEAALSALYPPVDIGNMSPILSMPAILPPLNDRESNDLHYDPKPLFPTSNTSSLAKPHSEPSKSTSAPSTASSSPSTGPSLNPTTSVLQPDDLEPPSKKLKHYRRFGERAPWNAEEDELLRIAVSVYGDKTEKWSKIAECVPGRTNKNCRKRWFHSLDPSLRKGAWTTQEDHILRQGVQRFPNQWSKIADLLKGRTDDQCAKRWRESLDPTIDRSDWSVEEDLRLADKFTEYGSQWQKIAQFFDGRPGLHCRNRWRKLQRMNQLKKERPRHSRHGPSPHLGRTKPTLTPDLSHPLATLPSSSSSMSSQPAGSFIHHPSTALPPMLSTLNTFGQPPSSMIPFHDKRQQDYEAPEPLAHLDPYGCAVPDCLAAFSHSSNLFYHMKKHHPDLSHVAKPYRCGVPNCNKKYKNINGLQYHVREAKGTTGHAYASTDDPDQHKQKKPKTSDAASPSSSTSSSPAAPPPAPTSQPPTSSPVIHPGSMHNHSIHNSHDDRWTPRVPTHPSDDTTFICPIFGCRKKFSSVQALHQHQDHTHSHSHPSHSQATVTRSSSNVPSNKQPVRPPSQQQFRLKREKWIIESA</sequence>
<feature type="domain" description="HTH myb-type" evidence="10">
    <location>
        <begin position="284"/>
        <end position="338"/>
    </location>
</feature>
<keyword evidence="4" id="KW-0539">Nucleus</keyword>
<dbReference type="PROSITE" id="PS50090">
    <property type="entry name" value="MYB_LIKE"/>
    <property type="match status" value="3"/>
</dbReference>